<name>A0A096ATC2_9BACT</name>
<keyword evidence="6 11" id="KW-0812">Transmembrane</keyword>
<dbReference type="EMBL" id="JRNR01000005">
    <property type="protein sequence ID" value="KGF50298.1"/>
    <property type="molecule type" value="Genomic_DNA"/>
</dbReference>
<keyword evidence="10 11" id="KW-0472">Membrane</keyword>
<keyword evidence="4" id="KW-0813">Transport</keyword>
<evidence type="ECO:0000256" key="3">
    <source>
        <dbReference type="ARBA" id="ARBA00014962"/>
    </source>
</evidence>
<dbReference type="Pfam" id="PF02699">
    <property type="entry name" value="YajC"/>
    <property type="match status" value="1"/>
</dbReference>
<protein>
    <recommendedName>
        <fullName evidence="3">Sec translocon accessory complex subunit YajC</fullName>
    </recommendedName>
</protein>
<dbReference type="SMART" id="SM01323">
    <property type="entry name" value="YajC"/>
    <property type="match status" value="1"/>
</dbReference>
<dbReference type="PANTHER" id="PTHR33909">
    <property type="entry name" value="SEC TRANSLOCON ACCESSORY COMPLEX SUBUNIT YAJC"/>
    <property type="match status" value="1"/>
</dbReference>
<dbReference type="RefSeq" id="WP_004358494.1">
    <property type="nucleotide sequence ID" value="NZ_JRNR01000005.1"/>
</dbReference>
<evidence type="ECO:0000313" key="12">
    <source>
        <dbReference type="EMBL" id="KGF50298.1"/>
    </source>
</evidence>
<dbReference type="AlphaFoldDB" id="A0A096ATC2"/>
<dbReference type="NCBIfam" id="TIGR00739">
    <property type="entry name" value="yajC"/>
    <property type="match status" value="1"/>
</dbReference>
<evidence type="ECO:0000256" key="7">
    <source>
        <dbReference type="ARBA" id="ARBA00022927"/>
    </source>
</evidence>
<evidence type="ECO:0000256" key="9">
    <source>
        <dbReference type="ARBA" id="ARBA00023010"/>
    </source>
</evidence>
<keyword evidence="8 11" id="KW-1133">Transmembrane helix</keyword>
<gene>
    <name evidence="12" type="ORF">HMPREF0654_01870</name>
</gene>
<organism evidence="12 13">
    <name type="scientific">Prevotella disiens DNF00882</name>
    <dbReference type="NCBI Taxonomy" id="1401075"/>
    <lineage>
        <taxon>Bacteria</taxon>
        <taxon>Pseudomonadati</taxon>
        <taxon>Bacteroidota</taxon>
        <taxon>Bacteroidia</taxon>
        <taxon>Bacteroidales</taxon>
        <taxon>Prevotellaceae</taxon>
        <taxon>Prevotella</taxon>
    </lineage>
</organism>
<dbReference type="InterPro" id="IPR003849">
    <property type="entry name" value="Preprotein_translocase_YajC"/>
</dbReference>
<evidence type="ECO:0000256" key="1">
    <source>
        <dbReference type="ARBA" id="ARBA00004162"/>
    </source>
</evidence>
<keyword evidence="9" id="KW-0811">Translocation</keyword>
<feature type="transmembrane region" description="Helical" evidence="11">
    <location>
        <begin position="17"/>
        <end position="37"/>
    </location>
</feature>
<evidence type="ECO:0000256" key="11">
    <source>
        <dbReference type="SAM" id="Phobius"/>
    </source>
</evidence>
<evidence type="ECO:0000313" key="13">
    <source>
        <dbReference type="Proteomes" id="UP000029538"/>
    </source>
</evidence>
<comment type="caution">
    <text evidence="12">The sequence shown here is derived from an EMBL/GenBank/DDBJ whole genome shotgun (WGS) entry which is preliminary data.</text>
</comment>
<dbReference type="PRINTS" id="PR01853">
    <property type="entry name" value="YAJCTRNLCASE"/>
</dbReference>
<sequence length="110" mass="12026">MNTAFLLAAQAAGQSGGAMPMIVMMILIFAIMWFFMIRPQQKKQKQIRAFQNALKEGDSVVTGGGIFGIVKRVDLTANKIDVEIARGVVISVDKGYVFADAEAMRMNQAK</sequence>
<comment type="similarity">
    <text evidence="2">Belongs to the YajC family.</text>
</comment>
<comment type="subcellular location">
    <subcellularLocation>
        <location evidence="1">Cell membrane</location>
        <topology evidence="1">Single-pass membrane protein</topology>
    </subcellularLocation>
</comment>
<evidence type="ECO:0000256" key="6">
    <source>
        <dbReference type="ARBA" id="ARBA00022692"/>
    </source>
</evidence>
<dbReference type="PANTHER" id="PTHR33909:SF1">
    <property type="entry name" value="SEC TRANSLOCON ACCESSORY COMPLEX SUBUNIT YAJC"/>
    <property type="match status" value="1"/>
</dbReference>
<proteinExistence type="inferred from homology"/>
<evidence type="ECO:0000256" key="5">
    <source>
        <dbReference type="ARBA" id="ARBA00022475"/>
    </source>
</evidence>
<evidence type="ECO:0000256" key="2">
    <source>
        <dbReference type="ARBA" id="ARBA00006742"/>
    </source>
</evidence>
<evidence type="ECO:0000256" key="8">
    <source>
        <dbReference type="ARBA" id="ARBA00022989"/>
    </source>
</evidence>
<keyword evidence="5" id="KW-1003">Cell membrane</keyword>
<dbReference type="GeneID" id="91081932"/>
<reference evidence="12 13" key="1">
    <citation type="submission" date="2014-07" db="EMBL/GenBank/DDBJ databases">
        <authorList>
            <person name="McCorrison J."/>
            <person name="Sanka R."/>
            <person name="Torralba M."/>
            <person name="Gillis M."/>
            <person name="Haft D.H."/>
            <person name="Methe B."/>
            <person name="Sutton G."/>
            <person name="Nelson K.E."/>
        </authorList>
    </citation>
    <scope>NUCLEOTIDE SEQUENCE [LARGE SCALE GENOMIC DNA]</scope>
    <source>
        <strain evidence="12 13">DNF00882</strain>
    </source>
</reference>
<evidence type="ECO:0000256" key="10">
    <source>
        <dbReference type="ARBA" id="ARBA00023136"/>
    </source>
</evidence>
<evidence type="ECO:0000256" key="4">
    <source>
        <dbReference type="ARBA" id="ARBA00022448"/>
    </source>
</evidence>
<dbReference type="GO" id="GO:0005886">
    <property type="term" value="C:plasma membrane"/>
    <property type="evidence" value="ECO:0007669"/>
    <property type="project" value="UniProtKB-SubCell"/>
</dbReference>
<dbReference type="GO" id="GO:0015031">
    <property type="term" value="P:protein transport"/>
    <property type="evidence" value="ECO:0007669"/>
    <property type="project" value="UniProtKB-KW"/>
</dbReference>
<keyword evidence="7" id="KW-0653">Protein transport</keyword>
<dbReference type="Proteomes" id="UP000029538">
    <property type="component" value="Unassembled WGS sequence"/>
</dbReference>
<accession>A0A096ATC2</accession>